<feature type="region of interest" description="Disordered" evidence="1">
    <location>
        <begin position="66"/>
        <end position="173"/>
    </location>
</feature>
<dbReference type="EMBL" id="CAXKWB010013513">
    <property type="protein sequence ID" value="CAL4108026.1"/>
    <property type="molecule type" value="Genomic_DNA"/>
</dbReference>
<feature type="compositionally biased region" description="Basic and acidic residues" evidence="1">
    <location>
        <begin position="356"/>
        <end position="367"/>
    </location>
</feature>
<protein>
    <submittedName>
        <fullName evidence="3">Uncharacterized protein</fullName>
    </submittedName>
</protein>
<keyword evidence="2" id="KW-1133">Transmembrane helix</keyword>
<feature type="compositionally biased region" description="Pro residues" evidence="1">
    <location>
        <begin position="96"/>
        <end position="108"/>
    </location>
</feature>
<dbReference type="Proteomes" id="UP001497623">
    <property type="component" value="Unassembled WGS sequence"/>
</dbReference>
<evidence type="ECO:0000256" key="1">
    <source>
        <dbReference type="SAM" id="MobiDB-lite"/>
    </source>
</evidence>
<feature type="compositionally biased region" description="Pro residues" evidence="1">
    <location>
        <begin position="72"/>
        <end position="86"/>
    </location>
</feature>
<sequence length="495" mass="53641">MEILQLMARREERERRRERRRIRRERLVYRGPVRGEAPTVPITAELINMSPPPIITSHQETYLPDIIHSHAPDPPPYSTLPAPPPVGMRSPLGGMMPPPPPTRPPPSMPLHVSPTGAPLPAGQTLPSPGVPIGPGYPGPAPGSPLRPDGPWPIFGSRRSRSSPRGPPYLGEEEGKSCCGLMVTQAVSIRWFIIMIAFVGLCCTVVGTVIGAVKTYNSEYVTITLLMIGVGIVLIAVSGVAWHLTSRDAPCRVMLGMVPNDRSQSEPRRFMARMAPAFGRAHHPYSAMMYPEFPYHPPPPSYNASMQDYRLRLLMLDRQSNAPPAPSPPPTYRSGFRGLSGSTLGRESNHSHPPSYRSREGSIIHHPDLTPSSHQDGLALAHSRDPSFISYLSQDSVYSQGPPGPHSSSHPQVPAVFNGNKIPFPIDDSILSSSGTNSQNAVHRDDNTVTIVQTTSSSHVIGSDAVIVTVSGSDATRFATQSSQHSNTDVSVLAHL</sequence>
<feature type="transmembrane region" description="Helical" evidence="2">
    <location>
        <begin position="219"/>
        <end position="243"/>
    </location>
</feature>
<keyword evidence="2" id="KW-0472">Membrane</keyword>
<proteinExistence type="predicted"/>
<feature type="region of interest" description="Disordered" evidence="1">
    <location>
        <begin position="318"/>
        <end position="378"/>
    </location>
</feature>
<gene>
    <name evidence="3" type="ORF">MNOR_LOCUS18698</name>
</gene>
<accession>A0AAV2R0Y3</accession>
<evidence type="ECO:0000313" key="3">
    <source>
        <dbReference type="EMBL" id="CAL4108026.1"/>
    </source>
</evidence>
<feature type="compositionally biased region" description="Pro residues" evidence="1">
    <location>
        <begin position="128"/>
        <end position="150"/>
    </location>
</feature>
<organism evidence="3 4">
    <name type="scientific">Meganyctiphanes norvegica</name>
    <name type="common">Northern krill</name>
    <name type="synonym">Thysanopoda norvegica</name>
    <dbReference type="NCBI Taxonomy" id="48144"/>
    <lineage>
        <taxon>Eukaryota</taxon>
        <taxon>Metazoa</taxon>
        <taxon>Ecdysozoa</taxon>
        <taxon>Arthropoda</taxon>
        <taxon>Crustacea</taxon>
        <taxon>Multicrustacea</taxon>
        <taxon>Malacostraca</taxon>
        <taxon>Eumalacostraca</taxon>
        <taxon>Eucarida</taxon>
        <taxon>Euphausiacea</taxon>
        <taxon>Euphausiidae</taxon>
        <taxon>Meganyctiphanes</taxon>
    </lineage>
</organism>
<comment type="caution">
    <text evidence="3">The sequence shown here is derived from an EMBL/GenBank/DDBJ whole genome shotgun (WGS) entry which is preliminary data.</text>
</comment>
<feature type="transmembrane region" description="Helical" evidence="2">
    <location>
        <begin position="190"/>
        <end position="212"/>
    </location>
</feature>
<evidence type="ECO:0000256" key="2">
    <source>
        <dbReference type="SAM" id="Phobius"/>
    </source>
</evidence>
<reference evidence="3 4" key="1">
    <citation type="submission" date="2024-05" db="EMBL/GenBank/DDBJ databases">
        <authorList>
            <person name="Wallberg A."/>
        </authorList>
    </citation>
    <scope>NUCLEOTIDE SEQUENCE [LARGE SCALE GENOMIC DNA]</scope>
</reference>
<evidence type="ECO:0000313" key="4">
    <source>
        <dbReference type="Proteomes" id="UP001497623"/>
    </source>
</evidence>
<dbReference type="AlphaFoldDB" id="A0AAV2R0Y3"/>
<name>A0AAV2R0Y3_MEGNR</name>
<keyword evidence="4" id="KW-1185">Reference proteome</keyword>
<keyword evidence="2" id="KW-0812">Transmembrane</keyword>